<organism evidence="1 2">
    <name type="scientific">Eretmocerus hayati</name>
    <dbReference type="NCBI Taxonomy" id="131215"/>
    <lineage>
        <taxon>Eukaryota</taxon>
        <taxon>Metazoa</taxon>
        <taxon>Ecdysozoa</taxon>
        <taxon>Arthropoda</taxon>
        <taxon>Hexapoda</taxon>
        <taxon>Insecta</taxon>
        <taxon>Pterygota</taxon>
        <taxon>Neoptera</taxon>
        <taxon>Endopterygota</taxon>
        <taxon>Hymenoptera</taxon>
        <taxon>Apocrita</taxon>
        <taxon>Proctotrupomorpha</taxon>
        <taxon>Chalcidoidea</taxon>
        <taxon>Aphelinidae</taxon>
        <taxon>Aphelininae</taxon>
        <taxon>Eretmocerus</taxon>
    </lineage>
</organism>
<protein>
    <submittedName>
        <fullName evidence="1">Uncharacterized protein</fullName>
    </submittedName>
</protein>
<dbReference type="EMBL" id="CM056744">
    <property type="protein sequence ID" value="KAJ8665990.1"/>
    <property type="molecule type" value="Genomic_DNA"/>
</dbReference>
<accession>A0ACC2N489</accession>
<name>A0ACC2N489_9HYME</name>
<evidence type="ECO:0000313" key="2">
    <source>
        <dbReference type="Proteomes" id="UP001239111"/>
    </source>
</evidence>
<comment type="caution">
    <text evidence="1">The sequence shown here is derived from an EMBL/GenBank/DDBJ whole genome shotgun (WGS) entry which is preliminary data.</text>
</comment>
<reference evidence="1" key="1">
    <citation type="submission" date="2023-04" db="EMBL/GenBank/DDBJ databases">
        <title>A chromosome-level genome assembly of the parasitoid wasp Eretmocerus hayati.</title>
        <authorList>
            <person name="Zhong Y."/>
            <person name="Liu S."/>
            <person name="Liu Y."/>
        </authorList>
    </citation>
    <scope>NUCLEOTIDE SEQUENCE</scope>
    <source>
        <strain evidence="1">ZJU_SS_LIU_2023</strain>
    </source>
</reference>
<proteinExistence type="predicted"/>
<gene>
    <name evidence="1" type="ORF">QAD02_007652</name>
</gene>
<dbReference type="Proteomes" id="UP001239111">
    <property type="component" value="Chromosome 4"/>
</dbReference>
<evidence type="ECO:0000313" key="1">
    <source>
        <dbReference type="EMBL" id="KAJ8665990.1"/>
    </source>
</evidence>
<keyword evidence="2" id="KW-1185">Reference proteome</keyword>
<sequence length="280" mass="32687">MGIKPTYAIHVNTVPNHKRKWIGIAMTVQLLMSNQSDEQFLKFTEYYKKEPLPCIIYADLECSLQERNKDGEFSNDDEEDCDMGEQIFNDNFSADECDEEPDCAEWYDIEEFRMKKKTNMERSAFRKHIPYSLAYYYLHRYDESKSYYQRHRGRSCIRKFASDLEQLAQDIEHEIVNPAPLKMTEEDRNHYEATNICHSCEKGIVDPSDKVILHNHRDEGKYRGPAHVICNLHCIDPPTVVGVLHGSANYDNHFLIRDMCNVIPGEVTLIPESSEKYISS</sequence>